<dbReference type="GO" id="GO:0005634">
    <property type="term" value="C:nucleus"/>
    <property type="evidence" value="ECO:0007669"/>
    <property type="project" value="TreeGrafter"/>
</dbReference>
<feature type="region of interest" description="Disordered" evidence="2">
    <location>
        <begin position="206"/>
        <end position="280"/>
    </location>
</feature>
<dbReference type="Pfam" id="PF06487">
    <property type="entry name" value="SAP18"/>
    <property type="match status" value="1"/>
</dbReference>
<evidence type="ECO:0000256" key="2">
    <source>
        <dbReference type="SAM" id="MobiDB-lite"/>
    </source>
</evidence>
<keyword evidence="4" id="KW-1185">Reference proteome</keyword>
<accession>U1FVE1</accession>
<evidence type="ECO:0000256" key="1">
    <source>
        <dbReference type="ARBA" id="ARBA00009143"/>
    </source>
</evidence>
<gene>
    <name evidence="3" type="ORF">EPUS_06231</name>
</gene>
<organism evidence="3 4">
    <name type="scientific">Endocarpon pusillum (strain Z07020 / HMAS-L-300199)</name>
    <name type="common">Lichen-forming fungus</name>
    <dbReference type="NCBI Taxonomy" id="1263415"/>
    <lineage>
        <taxon>Eukaryota</taxon>
        <taxon>Fungi</taxon>
        <taxon>Dikarya</taxon>
        <taxon>Ascomycota</taxon>
        <taxon>Pezizomycotina</taxon>
        <taxon>Eurotiomycetes</taxon>
        <taxon>Chaetothyriomycetidae</taxon>
        <taxon>Verrucariales</taxon>
        <taxon>Verrucariaceae</taxon>
        <taxon>Endocarpon</taxon>
    </lineage>
</organism>
<evidence type="ECO:0000313" key="3">
    <source>
        <dbReference type="EMBL" id="ERF68787.1"/>
    </source>
</evidence>
<reference evidence="4" key="1">
    <citation type="journal article" date="2014" name="BMC Genomics">
        <title>Genome characteristics reveal the impact of lichenization on lichen-forming fungus Endocarpon pusillum Hedwig (Verrucariales, Ascomycota).</title>
        <authorList>
            <person name="Wang Y.-Y."/>
            <person name="Liu B."/>
            <person name="Zhang X.-Y."/>
            <person name="Zhou Q.-M."/>
            <person name="Zhang T."/>
            <person name="Li H."/>
            <person name="Yu Y.-F."/>
            <person name="Zhang X.-L."/>
            <person name="Hao X.-Y."/>
            <person name="Wang M."/>
            <person name="Wang L."/>
            <person name="Wei J.-C."/>
        </authorList>
    </citation>
    <scope>NUCLEOTIDE SEQUENCE [LARGE SCALE GENOMIC DNA]</scope>
    <source>
        <strain evidence="4">Z07020 / HMAS-L-300199</strain>
    </source>
</reference>
<evidence type="ECO:0000313" key="4">
    <source>
        <dbReference type="Proteomes" id="UP000019373"/>
    </source>
</evidence>
<name>U1FVE1_ENDPU</name>
<dbReference type="EMBL" id="KE721493">
    <property type="protein sequence ID" value="ERF68787.1"/>
    <property type="molecule type" value="Genomic_DNA"/>
</dbReference>
<feature type="compositionally biased region" description="Gly residues" evidence="2">
    <location>
        <begin position="264"/>
        <end position="280"/>
    </location>
</feature>
<dbReference type="PANTHER" id="PTHR13082:SF0">
    <property type="entry name" value="HISTONE DEACETYLASE COMPLEX SUBUNIT SAP18"/>
    <property type="match status" value="1"/>
</dbReference>
<dbReference type="Gene3D" id="3.10.20.550">
    <property type="entry name" value="ASAP complex, SAP18 subunit"/>
    <property type="match status" value="1"/>
</dbReference>
<dbReference type="Proteomes" id="UP000019373">
    <property type="component" value="Unassembled WGS sequence"/>
</dbReference>
<feature type="compositionally biased region" description="Gly residues" evidence="2">
    <location>
        <begin position="220"/>
        <end position="244"/>
    </location>
</feature>
<dbReference type="OrthoDB" id="440566at2759"/>
<dbReference type="GeneID" id="19241175"/>
<evidence type="ECO:0008006" key="5">
    <source>
        <dbReference type="Google" id="ProtNLM"/>
    </source>
</evidence>
<proteinExistence type="inferred from homology"/>
<dbReference type="OMA" id="EQQIFTW"/>
<sequence>MSSPKRNPDQLDRQTTTPFHLKLFYRLSSFHHLTDFPIPTPSTPSPVLPQHLQIYTWPTCTLLELSHLLTTALPNLLPSPAIGTRLSFRLVYPDTRPLPPGRMREDDGMRGRWTSKEMGSVVISAGAAAADDGSEEADAVNGTSGGAGIKFRNTEEAERTLADSRFVIGDFVDCAIFPPLPDGSVAPGAQRGGYSGGVGPRGMGMGMGGPPPPRENGYGRSRGGGYGLGRGDGFGGGSRGGDFSGGRVPPGEWRRGERLPDSGYGRGGYGGGRGRGRGGY</sequence>
<dbReference type="RefSeq" id="XP_007805524.1">
    <property type="nucleotide sequence ID" value="XM_007807333.1"/>
</dbReference>
<dbReference type="InterPro" id="IPR010516">
    <property type="entry name" value="SAP18"/>
</dbReference>
<dbReference type="HOGENOM" id="CLU_064128_0_0_1"/>
<dbReference type="eggNOG" id="KOG3391">
    <property type="taxonomic scope" value="Eukaryota"/>
</dbReference>
<dbReference type="PANTHER" id="PTHR13082">
    <property type="entry name" value="SAP18"/>
    <property type="match status" value="1"/>
</dbReference>
<comment type="similarity">
    <text evidence="1">Belongs to the SAP18 family.</text>
</comment>
<protein>
    <recommendedName>
        <fullName evidence="5">Sin3-associated polypeptide Sap18</fullName>
    </recommendedName>
</protein>
<dbReference type="InterPro" id="IPR042534">
    <property type="entry name" value="SAP18_sf"/>
</dbReference>
<dbReference type="AlphaFoldDB" id="U1FVE1"/>